<dbReference type="InterPro" id="IPR049874">
    <property type="entry name" value="ROK_cs"/>
</dbReference>
<dbReference type="RefSeq" id="WP_122189693.1">
    <property type="nucleotide sequence ID" value="NZ_RFFH01000008.1"/>
</dbReference>
<dbReference type="PROSITE" id="PS01125">
    <property type="entry name" value="ROK"/>
    <property type="match status" value="1"/>
</dbReference>
<dbReference type="Pfam" id="PF00480">
    <property type="entry name" value="ROK"/>
    <property type="match status" value="1"/>
</dbReference>
<dbReference type="InterPro" id="IPR000600">
    <property type="entry name" value="ROK"/>
</dbReference>
<dbReference type="AlphaFoldDB" id="A0A3M2L030"/>
<comment type="similarity">
    <text evidence="1">Belongs to the ROK (NagC/XylR) family.</text>
</comment>
<evidence type="ECO:0000256" key="1">
    <source>
        <dbReference type="ARBA" id="ARBA00006479"/>
    </source>
</evidence>
<dbReference type="Gene3D" id="3.30.420.40">
    <property type="match status" value="2"/>
</dbReference>
<dbReference type="EMBL" id="RFFH01000008">
    <property type="protein sequence ID" value="RMI31032.1"/>
    <property type="molecule type" value="Genomic_DNA"/>
</dbReference>
<dbReference type="InterPro" id="IPR043129">
    <property type="entry name" value="ATPase_NBD"/>
</dbReference>
<name>A0A3M2L030_9NOCA</name>
<dbReference type="Proteomes" id="UP000279275">
    <property type="component" value="Unassembled WGS sequence"/>
</dbReference>
<accession>A0A3M2L030</accession>
<organism evidence="2 3">
    <name type="scientific">Nocardia stercoris</name>
    <dbReference type="NCBI Taxonomy" id="2483361"/>
    <lineage>
        <taxon>Bacteria</taxon>
        <taxon>Bacillati</taxon>
        <taxon>Actinomycetota</taxon>
        <taxon>Actinomycetes</taxon>
        <taxon>Mycobacteriales</taxon>
        <taxon>Nocardiaceae</taxon>
        <taxon>Nocardia</taxon>
    </lineage>
</organism>
<gene>
    <name evidence="2" type="ORF">EBN03_19520</name>
</gene>
<evidence type="ECO:0000313" key="3">
    <source>
        <dbReference type="Proteomes" id="UP000279275"/>
    </source>
</evidence>
<protein>
    <submittedName>
        <fullName evidence="2">ROK family protein</fullName>
    </submittedName>
</protein>
<dbReference type="PANTHER" id="PTHR18964:SF169">
    <property type="entry name" value="N-ACETYLMANNOSAMINE KINASE"/>
    <property type="match status" value="1"/>
</dbReference>
<dbReference type="OrthoDB" id="8772678at2"/>
<dbReference type="PANTHER" id="PTHR18964">
    <property type="entry name" value="ROK (REPRESSOR, ORF, KINASE) FAMILY"/>
    <property type="match status" value="1"/>
</dbReference>
<sequence>MTVLALDVGATKLAAGVADGGQVRDVRRVPVPPNGVWAAAAGLLRTVAGDARVDAVGIGSAGPVDEDTGSVAPVNIPEWAAGFALVDAVRELFPAARVRLAIDGVCLTLAERTFGELRGVANGLAMTVSSGVGGGLLLDGRVAHGRTGNAGHIGHLAVSGSDEPCACGGFGCVEAVASGMASARWARAHGWTGTTGAELAAAAHAGDPVAVAALARAGDALGRAVASAAALLDLDRVVIGGGFAESGAPLWDPLHAAVTRHAGLSFVRGLTVVRSRISAGATLAGAALLAAAETGDLRGGR</sequence>
<comment type="caution">
    <text evidence="2">The sequence shown here is derived from an EMBL/GenBank/DDBJ whole genome shotgun (WGS) entry which is preliminary data.</text>
</comment>
<keyword evidence="3" id="KW-1185">Reference proteome</keyword>
<evidence type="ECO:0000313" key="2">
    <source>
        <dbReference type="EMBL" id="RMI31032.1"/>
    </source>
</evidence>
<dbReference type="SUPFAM" id="SSF53067">
    <property type="entry name" value="Actin-like ATPase domain"/>
    <property type="match status" value="1"/>
</dbReference>
<proteinExistence type="inferred from homology"/>
<reference evidence="2 3" key="1">
    <citation type="submission" date="2018-10" db="EMBL/GenBank/DDBJ databases">
        <title>Isolation from cow dung.</title>
        <authorList>
            <person name="Ling L."/>
        </authorList>
    </citation>
    <scope>NUCLEOTIDE SEQUENCE [LARGE SCALE GENOMIC DNA]</scope>
    <source>
        <strain evidence="2 3">NEAU-LL90</strain>
    </source>
</reference>